<organism evidence="5 6">
    <name type="scientific">Microbacterium sorbitolivorans</name>
    <dbReference type="NCBI Taxonomy" id="1867410"/>
    <lineage>
        <taxon>Bacteria</taxon>
        <taxon>Bacillati</taxon>
        <taxon>Actinomycetota</taxon>
        <taxon>Actinomycetes</taxon>
        <taxon>Micrococcales</taxon>
        <taxon>Microbacteriaceae</taxon>
        <taxon>Microbacterium</taxon>
    </lineage>
</organism>
<dbReference type="GO" id="GO:0005737">
    <property type="term" value="C:cytoplasm"/>
    <property type="evidence" value="ECO:0007669"/>
    <property type="project" value="TreeGrafter"/>
</dbReference>
<keyword evidence="6" id="KW-1185">Reference proteome</keyword>
<feature type="compositionally biased region" description="Low complexity" evidence="3">
    <location>
        <begin position="23"/>
        <end position="38"/>
    </location>
</feature>
<dbReference type="Gene3D" id="3.40.30.10">
    <property type="entry name" value="Glutaredoxin"/>
    <property type="match status" value="1"/>
</dbReference>
<dbReference type="OrthoDB" id="5181746at2"/>
<dbReference type="AlphaFoldDB" id="A0A367Y6F9"/>
<dbReference type="PANTHER" id="PTHR45663">
    <property type="entry name" value="GEO12009P1"/>
    <property type="match status" value="1"/>
</dbReference>
<gene>
    <name evidence="5" type="ORF">DTO57_02040</name>
</gene>
<dbReference type="EMBL" id="QORO01000001">
    <property type="protein sequence ID" value="RCK61446.1"/>
    <property type="molecule type" value="Genomic_DNA"/>
</dbReference>
<feature type="domain" description="Thioredoxin" evidence="4">
    <location>
        <begin position="26"/>
        <end position="146"/>
    </location>
</feature>
<evidence type="ECO:0000256" key="1">
    <source>
        <dbReference type="ARBA" id="ARBA00008987"/>
    </source>
</evidence>
<dbReference type="InterPro" id="IPR011990">
    <property type="entry name" value="TPR-like_helical_dom_sf"/>
</dbReference>
<dbReference type="SUPFAM" id="SSF52833">
    <property type="entry name" value="Thioredoxin-like"/>
    <property type="match status" value="1"/>
</dbReference>
<protein>
    <submittedName>
        <fullName evidence="5">Co-chaperone YbbN</fullName>
    </submittedName>
</protein>
<dbReference type="Pfam" id="PF00085">
    <property type="entry name" value="Thioredoxin"/>
    <property type="match status" value="1"/>
</dbReference>
<dbReference type="GO" id="GO:0015035">
    <property type="term" value="F:protein-disulfide reductase activity"/>
    <property type="evidence" value="ECO:0007669"/>
    <property type="project" value="TreeGrafter"/>
</dbReference>
<feature type="region of interest" description="Disordered" evidence="3">
    <location>
        <begin position="19"/>
        <end position="39"/>
    </location>
</feature>
<sequence>MSDASLGSALRGAVDLSSLRNHPAQPAPGGAAPSGSAPDVVMEANDASFGQVMELSRQIPVVVDLFSARFEQSAQLSPVIEKVVRELAGRVLLAKVDVDQSPQIVQAFQVQSMPSVVALIGGRPVPMFNSVVDEEQARGVFAQLLELAAQQGVTGSLDGAAEAGEEPQLPPLHQEAFDAIERGDNAAAIVAYEKALAENPRDEQAAAGLAQVKLLERISGVDLQQARQAAAANPKGLDEQFLVADLDIAGGHVDDAFDRLLDLFLDTGRDAAVKDRLIELFGLIGQTDPRVIAARTRLTNLLF</sequence>
<dbReference type="RefSeq" id="WP_114116552.1">
    <property type="nucleotide sequence ID" value="NZ_BMHU01000001.1"/>
</dbReference>
<keyword evidence="2" id="KW-0676">Redox-active center</keyword>
<evidence type="ECO:0000259" key="4">
    <source>
        <dbReference type="PROSITE" id="PS51352"/>
    </source>
</evidence>
<evidence type="ECO:0000313" key="5">
    <source>
        <dbReference type="EMBL" id="RCK61446.1"/>
    </source>
</evidence>
<dbReference type="Pfam" id="PF14561">
    <property type="entry name" value="TPR_20"/>
    <property type="match status" value="1"/>
</dbReference>
<comment type="caution">
    <text evidence="5">The sequence shown here is derived from an EMBL/GenBank/DDBJ whole genome shotgun (WGS) entry which is preliminary data.</text>
</comment>
<dbReference type="PANTHER" id="PTHR45663:SF11">
    <property type="entry name" value="GEO12009P1"/>
    <property type="match status" value="1"/>
</dbReference>
<proteinExistence type="inferred from homology"/>
<evidence type="ECO:0000313" key="6">
    <source>
        <dbReference type="Proteomes" id="UP000253508"/>
    </source>
</evidence>
<accession>A0A367Y6F9</accession>
<evidence type="ECO:0000256" key="3">
    <source>
        <dbReference type="SAM" id="MobiDB-lite"/>
    </source>
</evidence>
<comment type="similarity">
    <text evidence="1">Belongs to the thioredoxin family.</text>
</comment>
<dbReference type="CDD" id="cd02956">
    <property type="entry name" value="ybbN"/>
    <property type="match status" value="1"/>
</dbReference>
<name>A0A367Y6F9_9MICO</name>
<dbReference type="GO" id="GO:0006950">
    <property type="term" value="P:response to stress"/>
    <property type="evidence" value="ECO:0007669"/>
    <property type="project" value="UniProtKB-ARBA"/>
</dbReference>
<dbReference type="Gene3D" id="1.25.40.10">
    <property type="entry name" value="Tetratricopeptide repeat domain"/>
    <property type="match status" value="1"/>
</dbReference>
<dbReference type="InterPro" id="IPR013766">
    <property type="entry name" value="Thioredoxin_domain"/>
</dbReference>
<reference evidence="5 6" key="1">
    <citation type="submission" date="2018-07" db="EMBL/GenBank/DDBJ databases">
        <title>Microbacterium endoborsara sp. nov., a novel actinobacterium isolated from Borszczowia aralocaspica.</title>
        <authorList>
            <person name="An D."/>
        </authorList>
    </citation>
    <scope>NUCLEOTIDE SEQUENCE [LARGE SCALE GENOMIC DNA]</scope>
    <source>
        <strain evidence="5 6">C1.15228</strain>
    </source>
</reference>
<dbReference type="PROSITE" id="PS51352">
    <property type="entry name" value="THIOREDOXIN_2"/>
    <property type="match status" value="1"/>
</dbReference>
<dbReference type="InterPro" id="IPR036249">
    <property type="entry name" value="Thioredoxin-like_sf"/>
</dbReference>
<evidence type="ECO:0000256" key="2">
    <source>
        <dbReference type="ARBA" id="ARBA00023284"/>
    </source>
</evidence>
<dbReference type="Proteomes" id="UP000253508">
    <property type="component" value="Unassembled WGS sequence"/>
</dbReference>